<sequence length="122" mass="13026">MPKKEHNGSISFKSYDIGEVSAELLDDRGRGITKTTLTGNKVALSELLRFIRIGGKMYFSHGLSATDEVLDGAGSALQGVAHNSSGGGGLLVRPFADISRFAESIPRESRAIHKTAQLPRSV</sequence>
<name>A0A914X4M0_9BILA</name>
<evidence type="ECO:0000313" key="2">
    <source>
        <dbReference type="WBParaSite" id="PSAMB.scaffold6669size9018.g28912.t1"/>
    </source>
</evidence>
<accession>A0A914X4M0</accession>
<keyword evidence="1" id="KW-1185">Reference proteome</keyword>
<dbReference type="Proteomes" id="UP000887566">
    <property type="component" value="Unplaced"/>
</dbReference>
<organism evidence="1 2">
    <name type="scientific">Plectus sambesii</name>
    <dbReference type="NCBI Taxonomy" id="2011161"/>
    <lineage>
        <taxon>Eukaryota</taxon>
        <taxon>Metazoa</taxon>
        <taxon>Ecdysozoa</taxon>
        <taxon>Nematoda</taxon>
        <taxon>Chromadorea</taxon>
        <taxon>Plectida</taxon>
        <taxon>Plectina</taxon>
        <taxon>Plectoidea</taxon>
        <taxon>Plectidae</taxon>
        <taxon>Plectus</taxon>
    </lineage>
</organism>
<evidence type="ECO:0000313" key="1">
    <source>
        <dbReference type="Proteomes" id="UP000887566"/>
    </source>
</evidence>
<dbReference type="WBParaSite" id="PSAMB.scaffold6669size9018.g28912.t1">
    <property type="protein sequence ID" value="PSAMB.scaffold6669size9018.g28912.t1"/>
    <property type="gene ID" value="PSAMB.scaffold6669size9018.g28912"/>
</dbReference>
<reference evidence="2" key="1">
    <citation type="submission" date="2022-11" db="UniProtKB">
        <authorList>
            <consortium name="WormBaseParasite"/>
        </authorList>
    </citation>
    <scope>IDENTIFICATION</scope>
</reference>
<protein>
    <submittedName>
        <fullName evidence="2">Uncharacterized protein</fullName>
    </submittedName>
</protein>
<proteinExistence type="predicted"/>
<dbReference type="AlphaFoldDB" id="A0A914X4M0"/>